<dbReference type="RefSeq" id="WP_218321452.1">
    <property type="nucleotide sequence ID" value="NZ_JAEEGC010000076.1"/>
</dbReference>
<comment type="caution">
    <text evidence="2">The sequence shown here is derived from an EMBL/GenBank/DDBJ whole genome shotgun (WGS) entry which is preliminary data.</text>
</comment>
<dbReference type="Pfam" id="PF13412">
    <property type="entry name" value="HTH_24"/>
    <property type="match status" value="1"/>
</dbReference>
<dbReference type="Pfam" id="PF00480">
    <property type="entry name" value="ROK"/>
    <property type="match status" value="1"/>
</dbReference>
<protein>
    <submittedName>
        <fullName evidence="2">ROK family transcriptional regulator</fullName>
    </submittedName>
</protein>
<dbReference type="AlphaFoldDB" id="A0A949WRT0"/>
<evidence type="ECO:0000256" key="1">
    <source>
        <dbReference type="ARBA" id="ARBA00006479"/>
    </source>
</evidence>
<evidence type="ECO:0000313" key="3">
    <source>
        <dbReference type="Proteomes" id="UP000694308"/>
    </source>
</evidence>
<comment type="similarity">
    <text evidence="1">Belongs to the ROK (NagC/XylR) family.</text>
</comment>
<dbReference type="Proteomes" id="UP000694308">
    <property type="component" value="Unassembled WGS sequence"/>
</dbReference>
<dbReference type="EMBL" id="JAEEGC010000076">
    <property type="protein sequence ID" value="MBV7274385.1"/>
    <property type="molecule type" value="Genomic_DNA"/>
</dbReference>
<evidence type="ECO:0000313" key="2">
    <source>
        <dbReference type="EMBL" id="MBV7274385.1"/>
    </source>
</evidence>
<dbReference type="PANTHER" id="PTHR18964:SF149">
    <property type="entry name" value="BIFUNCTIONAL UDP-N-ACETYLGLUCOSAMINE 2-EPIMERASE_N-ACETYLMANNOSAMINE KINASE"/>
    <property type="match status" value="1"/>
</dbReference>
<dbReference type="InterPro" id="IPR000600">
    <property type="entry name" value="ROK"/>
</dbReference>
<keyword evidence="3" id="KW-1185">Reference proteome</keyword>
<name>A0A949WRT0_9CLOT</name>
<organism evidence="2 3">
    <name type="scientific">Clostridium thailandense</name>
    <dbReference type="NCBI Taxonomy" id="2794346"/>
    <lineage>
        <taxon>Bacteria</taxon>
        <taxon>Bacillati</taxon>
        <taxon>Bacillota</taxon>
        <taxon>Clostridia</taxon>
        <taxon>Eubacteriales</taxon>
        <taxon>Clostridiaceae</taxon>
        <taxon>Clostridium</taxon>
    </lineage>
</organism>
<reference evidence="2" key="1">
    <citation type="submission" date="2020-12" db="EMBL/GenBank/DDBJ databases">
        <title>Clostridium thailandense sp. nov., a novel acetogenic bacterium isolated from peat land soil in Thailand.</title>
        <authorList>
            <person name="Chaikitkaew S."/>
            <person name="Birkeland N.K."/>
        </authorList>
    </citation>
    <scope>NUCLEOTIDE SEQUENCE</scope>
    <source>
        <strain evidence="2">PL3</strain>
    </source>
</reference>
<dbReference type="PANTHER" id="PTHR18964">
    <property type="entry name" value="ROK (REPRESSOR, ORF, KINASE) FAMILY"/>
    <property type="match status" value="1"/>
</dbReference>
<proteinExistence type="inferred from homology"/>
<sequence length="398" mass="44690">MREILSKLLDRDLETLNIIHKEGQITKKNLQVKTGMTLTTLNRVMKSLEDKKLIMEAGISESTGGRKAVEYGTAQTGAYVIGVDISRTYVKIIIVNLRMIILKEEKFYMDDSFSPEKTVDKITDLIEQKLLELSISKNEVLGIGVGTVGPLDRKRGIMISPKNFFNKSWSNVAIKEMIEKKISIPCFIDNGANTAVLAEYLFGKGKDLKSIVYIHCGIGIRSAVINDGIIIRTMNDSEDAFAHMIVDSNGERCICGNKGCIESYSSIDAMIKRYNLRTKNNNNNNANEEVREEEYKKVLDLAMRNDEFATEIVDKGAENLGIGLANLVRILNPQLVILCGPLIKNYKRYYDMCINTFHKINYLNNAVVFSKGGGFKEDAIAIGASLMVIEKYIRKDRD</sequence>
<gene>
    <name evidence="2" type="ORF">I6U48_15925</name>
</gene>
<accession>A0A949WRT0</accession>